<dbReference type="GO" id="GO:0005524">
    <property type="term" value="F:ATP binding"/>
    <property type="evidence" value="ECO:0007669"/>
    <property type="project" value="UniProtKB-KW"/>
</dbReference>
<evidence type="ECO:0000256" key="4">
    <source>
        <dbReference type="ARBA" id="ARBA00022801"/>
    </source>
</evidence>
<evidence type="ECO:0000313" key="13">
    <source>
        <dbReference type="Proteomes" id="UP000694427"/>
    </source>
</evidence>
<dbReference type="Pfam" id="PF00176">
    <property type="entry name" value="SNF2-rel_dom"/>
    <property type="match status" value="1"/>
</dbReference>
<keyword evidence="5" id="KW-0347">Helicase</keyword>
<dbReference type="GO" id="GO:0004386">
    <property type="term" value="F:helicase activity"/>
    <property type="evidence" value="ECO:0007669"/>
    <property type="project" value="UniProtKB-KW"/>
</dbReference>
<feature type="compositionally biased region" description="Polar residues" evidence="9">
    <location>
        <begin position="1189"/>
        <end position="1203"/>
    </location>
</feature>
<dbReference type="PROSITE" id="PS51194">
    <property type="entry name" value="HELICASE_CTER"/>
    <property type="match status" value="1"/>
</dbReference>
<dbReference type="CDD" id="cd18793">
    <property type="entry name" value="SF2_C_SNF"/>
    <property type="match status" value="1"/>
</dbReference>
<feature type="compositionally biased region" description="Low complexity" evidence="9">
    <location>
        <begin position="78"/>
        <end position="90"/>
    </location>
</feature>
<name>A0A8C1M8X3_CYPCA</name>
<feature type="compositionally biased region" description="Polar residues" evidence="9">
    <location>
        <begin position="190"/>
        <end position="208"/>
    </location>
</feature>
<reference evidence="12" key="2">
    <citation type="submission" date="2025-09" db="UniProtKB">
        <authorList>
            <consortium name="Ensembl"/>
        </authorList>
    </citation>
    <scope>IDENTIFICATION</scope>
</reference>
<comment type="similarity">
    <text evidence="2">Belongs to the SNF2/RAD54 helicase family.</text>
</comment>
<dbReference type="PANTHER" id="PTHR45797">
    <property type="entry name" value="RAD54-LIKE"/>
    <property type="match status" value="1"/>
</dbReference>
<feature type="region of interest" description="Disordered" evidence="9">
    <location>
        <begin position="1"/>
        <end position="148"/>
    </location>
</feature>
<dbReference type="InterPro" id="IPR014001">
    <property type="entry name" value="Helicase_ATP-bd"/>
</dbReference>
<dbReference type="GO" id="GO:0003677">
    <property type="term" value="F:DNA binding"/>
    <property type="evidence" value="ECO:0007669"/>
    <property type="project" value="UniProtKB-KW"/>
</dbReference>
<dbReference type="Pfam" id="PF00271">
    <property type="entry name" value="Helicase_C"/>
    <property type="match status" value="1"/>
</dbReference>
<evidence type="ECO:0000259" key="11">
    <source>
        <dbReference type="PROSITE" id="PS51194"/>
    </source>
</evidence>
<keyword evidence="8" id="KW-0539">Nucleus</keyword>
<dbReference type="PANTHER" id="PTHR45797:SF1">
    <property type="entry name" value="HELICASE ARIP4"/>
    <property type="match status" value="1"/>
</dbReference>
<dbReference type="PROSITE" id="PS51192">
    <property type="entry name" value="HELICASE_ATP_BIND_1"/>
    <property type="match status" value="1"/>
</dbReference>
<evidence type="ECO:0000256" key="2">
    <source>
        <dbReference type="ARBA" id="ARBA00007025"/>
    </source>
</evidence>
<evidence type="ECO:0000256" key="3">
    <source>
        <dbReference type="ARBA" id="ARBA00022741"/>
    </source>
</evidence>
<dbReference type="Proteomes" id="UP000694427">
    <property type="component" value="Unplaced"/>
</dbReference>
<feature type="region of interest" description="Disordered" evidence="9">
    <location>
        <begin position="1183"/>
        <end position="1206"/>
    </location>
</feature>
<keyword evidence="6" id="KW-0067">ATP-binding</keyword>
<feature type="region of interest" description="Disordered" evidence="9">
    <location>
        <begin position="1062"/>
        <end position="1156"/>
    </location>
</feature>
<accession>A0A8C1M8X3</accession>
<dbReference type="InterPro" id="IPR044574">
    <property type="entry name" value="ARIP4-like"/>
</dbReference>
<dbReference type="GO" id="GO:0016887">
    <property type="term" value="F:ATP hydrolysis activity"/>
    <property type="evidence" value="ECO:0007669"/>
    <property type="project" value="InterPro"/>
</dbReference>
<dbReference type="Gene3D" id="3.40.50.300">
    <property type="entry name" value="P-loop containing nucleotide triphosphate hydrolases"/>
    <property type="match status" value="2"/>
</dbReference>
<proteinExistence type="inferred from homology"/>
<sequence length="1395" mass="154432">MSEEAISGSDLEPSLNSEEEEEMEEEEDVENDGDDEEDADPLESLEAEDQRDLSSPAPTSPMSRDSSPEPASRPPSQPSSNSRTSSRHGSQPPSSPDSHSNTSANSNTKKKSKTSKPAHLRRNIRKVLKEHQLEAGTKAAQQEELERRRRLEQQRKDFPLHADVIELSSGDEDALRISSEEDNNEDRSVTPGTEESSGSHVNDSLNQPDAQGRVLVNINHPGDEEDLFLAPQLARAVKPHQIGGIRFLYDNLVESLERYKSSSGFGCILAHSMGLGKTLQVISFIDVLLRHTGAKTVLAIVPVNTLQNWLAEFNLWLPAAESLPPDTDPAQTLPRTFKVHILNDEHKTTVARAKVVEDWTRDGGVLLMGYEMYRLLSLKKSFVTGRKRKSKKPAGPVIIDLDEEDRQQELMKGIERALSRPGPDVVICDEGHRIKNCHASTSQTLKNIRSRRRVVLTGYPLQNNLIEYWCMVDFVRPDFLGTRQEFSNMFERPILNGQCIDSTPQDVQLMRYRSHVLHSLLEGFVQRRGHDVLRNQLPAKEEHVILVRLSRLQRALYTEFMNRFREAGNTGWLGLNPLKAFCVCCKIWNHPDVLYEALQKENLANEQDLDLDDLNSTSGTRCSAPGIKGKSSDPANSKMAAMVPLNPLQEKANQVITYEWAKDIMTNYQTGVLENSAKMVLLFHLIDESVKRRDKILVFSQSLSTLTVMEDFLSRRPMPIQTETGMHNWVRNVNYYRLDGSTSASERERLINQFNDPANNQAWVFLLSTRAGCLGVNLIGANRVVVFDASWNPCHDAQAVCRVYRYGQRKPCHIYRLVCDFTLEKKIYDRQVSKQGMSDRVVDDLNPVLTFTRKEVDSLLHFVEEEPDPSQSQLVPSEDLEIVIKQACLLYPHLLTKQPFHHESLLMDRKDLKLTKAEKRAAKKSYEDEKRASVPYQRPSYAHYYPASDQRLTNIPAFSQRNWRPPPHLEEKPVASVRPVQSTPIPMMPRQVPMGVPSSSTGFPVNYLQKAGVYVQRVVTTTDIVIPGSNSSTDVQARIGAGESIHVIRGSKGTYIRTNDGRIFAIRSGKPRPPEGGATASREESGPPLHSVSNGRASPQEPKRLTLEAPPRPSPQDSPKLLREFQSNKDPVPVGENLPSSGTPEPSGVDRPIQNPVRIPDQHRQLSNDVASSVDIQSLKRKLLESRTSKPSSAKRTSTSTGVAGSYPGFPLSSGFGFPSMGLNPALLGTLGHMTPPSLGSRSHLLQQAGQALGDLHAMFPTDPLGLGMSNSTLSTTCSTNTTSSTHAGILAPSLSSVPSSSSSSTSSSLPPFLMNPSMASMLSRFPVPFSQPLFPGSLHPRGMSSTPAPASTASNFLSSSSLLGAAFNRPDTHPSLAENGGSSSDDDVIEVMGQ</sequence>
<evidence type="ECO:0000256" key="6">
    <source>
        <dbReference type="ARBA" id="ARBA00022840"/>
    </source>
</evidence>
<evidence type="ECO:0000256" key="7">
    <source>
        <dbReference type="ARBA" id="ARBA00023125"/>
    </source>
</evidence>
<dbReference type="SUPFAM" id="SSF52540">
    <property type="entry name" value="P-loop containing nucleoside triphosphate hydrolases"/>
    <property type="match status" value="2"/>
</dbReference>
<keyword evidence="13" id="KW-1185">Reference proteome</keyword>
<feature type="region of interest" description="Disordered" evidence="9">
    <location>
        <begin position="616"/>
        <end position="636"/>
    </location>
</feature>
<dbReference type="InterPro" id="IPR044573">
    <property type="entry name" value="ARIP4_DEXHc"/>
</dbReference>
<evidence type="ECO:0000313" key="12">
    <source>
        <dbReference type="Ensembl" id="ENSCCRP00010072707.1"/>
    </source>
</evidence>
<feature type="region of interest" description="Disordered" evidence="9">
    <location>
        <begin position="1368"/>
        <end position="1395"/>
    </location>
</feature>
<reference evidence="12" key="1">
    <citation type="submission" date="2025-08" db="UniProtKB">
        <authorList>
            <consortium name="Ensembl"/>
        </authorList>
    </citation>
    <scope>IDENTIFICATION</scope>
</reference>
<dbReference type="GO" id="GO:0005634">
    <property type="term" value="C:nucleus"/>
    <property type="evidence" value="ECO:0007669"/>
    <property type="project" value="UniProtKB-SubCell"/>
</dbReference>
<organism evidence="12 13">
    <name type="scientific">Cyprinus carpio</name>
    <name type="common">Common carp</name>
    <dbReference type="NCBI Taxonomy" id="7962"/>
    <lineage>
        <taxon>Eukaryota</taxon>
        <taxon>Metazoa</taxon>
        <taxon>Chordata</taxon>
        <taxon>Craniata</taxon>
        <taxon>Vertebrata</taxon>
        <taxon>Euteleostomi</taxon>
        <taxon>Actinopterygii</taxon>
        <taxon>Neopterygii</taxon>
        <taxon>Teleostei</taxon>
        <taxon>Ostariophysi</taxon>
        <taxon>Cypriniformes</taxon>
        <taxon>Cyprinidae</taxon>
        <taxon>Cyprininae</taxon>
        <taxon>Cyprinus</taxon>
    </lineage>
</organism>
<dbReference type="Gene3D" id="3.40.50.10810">
    <property type="entry name" value="Tandem AAA-ATPase domain"/>
    <property type="match status" value="1"/>
</dbReference>
<dbReference type="SMART" id="SM00487">
    <property type="entry name" value="DEXDc"/>
    <property type="match status" value="1"/>
</dbReference>
<feature type="domain" description="Helicase C-terminal" evidence="11">
    <location>
        <begin position="685"/>
        <end position="849"/>
    </location>
</feature>
<evidence type="ECO:0000259" key="10">
    <source>
        <dbReference type="PROSITE" id="PS51192"/>
    </source>
</evidence>
<dbReference type="InterPro" id="IPR000330">
    <property type="entry name" value="SNF2_N"/>
</dbReference>
<evidence type="ECO:0000256" key="1">
    <source>
        <dbReference type="ARBA" id="ARBA00004123"/>
    </source>
</evidence>
<evidence type="ECO:0000256" key="9">
    <source>
        <dbReference type="SAM" id="MobiDB-lite"/>
    </source>
</evidence>
<feature type="compositionally biased region" description="Acidic residues" evidence="9">
    <location>
        <begin position="1385"/>
        <end position="1395"/>
    </location>
</feature>
<keyword evidence="3" id="KW-0547">Nucleotide-binding</keyword>
<dbReference type="SMART" id="SM00490">
    <property type="entry name" value="HELICc"/>
    <property type="match status" value="1"/>
</dbReference>
<dbReference type="Gene3D" id="1.20.120.850">
    <property type="entry name" value="SWI2/SNF2 ATPases, N-terminal domain"/>
    <property type="match status" value="1"/>
</dbReference>
<feature type="compositionally biased region" description="Acidic residues" evidence="9">
    <location>
        <begin position="17"/>
        <end position="49"/>
    </location>
</feature>
<feature type="region of interest" description="Disordered" evidence="9">
    <location>
        <begin position="161"/>
        <end position="208"/>
    </location>
</feature>
<feature type="domain" description="Helicase ATP-binding" evidence="10">
    <location>
        <begin position="258"/>
        <end position="478"/>
    </location>
</feature>
<dbReference type="InterPro" id="IPR038718">
    <property type="entry name" value="SNF2-like_sf"/>
</dbReference>
<dbReference type="InterPro" id="IPR001650">
    <property type="entry name" value="Helicase_C-like"/>
</dbReference>
<evidence type="ECO:0000256" key="5">
    <source>
        <dbReference type="ARBA" id="ARBA00022806"/>
    </source>
</evidence>
<keyword evidence="7" id="KW-0238">DNA-binding</keyword>
<feature type="region of interest" description="Disordered" evidence="9">
    <location>
        <begin position="958"/>
        <end position="985"/>
    </location>
</feature>
<dbReference type="InterPro" id="IPR049730">
    <property type="entry name" value="SNF2/RAD54-like_C"/>
</dbReference>
<evidence type="ECO:0000256" key="8">
    <source>
        <dbReference type="ARBA" id="ARBA00023242"/>
    </source>
</evidence>
<protein>
    <submittedName>
        <fullName evidence="12">RAD54 like 2</fullName>
    </submittedName>
</protein>
<dbReference type="InterPro" id="IPR027417">
    <property type="entry name" value="P-loop_NTPase"/>
</dbReference>
<comment type="subcellular location">
    <subcellularLocation>
        <location evidence="1">Nucleus</location>
    </subcellularLocation>
</comment>
<keyword evidence="4" id="KW-0378">Hydrolase</keyword>
<dbReference type="Ensembl" id="ENSCCRT00010080407.1">
    <property type="protein sequence ID" value="ENSCCRP00010072707.1"/>
    <property type="gene ID" value="ENSCCRG00010030748.1"/>
</dbReference>
<dbReference type="CDD" id="cd18069">
    <property type="entry name" value="DEXHc_ARIP4"/>
    <property type="match status" value="1"/>
</dbReference>
<feature type="compositionally biased region" description="Basic residues" evidence="9">
    <location>
        <begin position="108"/>
        <end position="126"/>
    </location>
</feature>